<dbReference type="AlphaFoldDB" id="A0A518K3D3"/>
<dbReference type="NCBIfam" id="NF007214">
    <property type="entry name" value="PRK09636.1"/>
    <property type="match status" value="1"/>
</dbReference>
<dbReference type="KEGG" id="bmei:Spa11_04880"/>
<dbReference type="PANTHER" id="PTHR30173:SF36">
    <property type="entry name" value="ECF RNA POLYMERASE SIGMA FACTOR SIGJ"/>
    <property type="match status" value="1"/>
</dbReference>
<dbReference type="PANTHER" id="PTHR30173">
    <property type="entry name" value="SIGMA 19 FACTOR"/>
    <property type="match status" value="1"/>
</dbReference>
<accession>A0A518K3D3</accession>
<evidence type="ECO:0000259" key="3">
    <source>
        <dbReference type="Pfam" id="PF08281"/>
    </source>
</evidence>
<dbReference type="Pfam" id="PF08281">
    <property type="entry name" value="Sigma70_r4_2"/>
    <property type="match status" value="1"/>
</dbReference>
<keyword evidence="6" id="KW-1185">Reference proteome</keyword>
<proteinExistence type="predicted"/>
<dbReference type="CDD" id="cd06171">
    <property type="entry name" value="Sigma70_r4"/>
    <property type="match status" value="1"/>
</dbReference>
<dbReference type="InterPro" id="IPR013249">
    <property type="entry name" value="RNA_pol_sigma70_r4_t2"/>
</dbReference>
<dbReference type="Gene3D" id="3.10.450.50">
    <property type="match status" value="1"/>
</dbReference>
<dbReference type="EMBL" id="CP036349">
    <property type="protein sequence ID" value="QDV72314.1"/>
    <property type="molecule type" value="Genomic_DNA"/>
</dbReference>
<dbReference type="InterPro" id="IPR014284">
    <property type="entry name" value="RNA_pol_sigma-70_dom"/>
</dbReference>
<feature type="domain" description="RNA polymerase sigma-70 region 2" evidence="2">
    <location>
        <begin position="6"/>
        <end position="68"/>
    </location>
</feature>
<dbReference type="GO" id="GO:0003677">
    <property type="term" value="F:DNA binding"/>
    <property type="evidence" value="ECO:0007669"/>
    <property type="project" value="InterPro"/>
</dbReference>
<organism evidence="5 6">
    <name type="scientific">Botrimarina mediterranea</name>
    <dbReference type="NCBI Taxonomy" id="2528022"/>
    <lineage>
        <taxon>Bacteria</taxon>
        <taxon>Pseudomonadati</taxon>
        <taxon>Planctomycetota</taxon>
        <taxon>Planctomycetia</taxon>
        <taxon>Pirellulales</taxon>
        <taxon>Lacipirellulaceae</taxon>
        <taxon>Botrimarina</taxon>
    </lineage>
</organism>
<dbReference type="SUPFAM" id="SSF54427">
    <property type="entry name" value="NTF2-like"/>
    <property type="match status" value="1"/>
</dbReference>
<evidence type="ECO:0000259" key="4">
    <source>
        <dbReference type="Pfam" id="PF12680"/>
    </source>
</evidence>
<protein>
    <submittedName>
        <fullName evidence="5">ECF RNA polymerase sigma factor SigJ</fullName>
    </submittedName>
</protein>
<reference evidence="5 6" key="1">
    <citation type="submission" date="2019-02" db="EMBL/GenBank/DDBJ databases">
        <title>Deep-cultivation of Planctomycetes and their phenomic and genomic characterization uncovers novel biology.</title>
        <authorList>
            <person name="Wiegand S."/>
            <person name="Jogler M."/>
            <person name="Boedeker C."/>
            <person name="Pinto D."/>
            <person name="Vollmers J."/>
            <person name="Rivas-Marin E."/>
            <person name="Kohn T."/>
            <person name="Peeters S.H."/>
            <person name="Heuer A."/>
            <person name="Rast P."/>
            <person name="Oberbeckmann S."/>
            <person name="Bunk B."/>
            <person name="Jeske O."/>
            <person name="Meyerdierks A."/>
            <person name="Storesund J.E."/>
            <person name="Kallscheuer N."/>
            <person name="Luecker S."/>
            <person name="Lage O.M."/>
            <person name="Pohl T."/>
            <person name="Merkel B.J."/>
            <person name="Hornburger P."/>
            <person name="Mueller R.-W."/>
            <person name="Bruemmer F."/>
            <person name="Labrenz M."/>
            <person name="Spormann A.M."/>
            <person name="Op den Camp H."/>
            <person name="Overmann J."/>
            <person name="Amann R."/>
            <person name="Jetten M.S.M."/>
            <person name="Mascher T."/>
            <person name="Medema M.H."/>
            <person name="Devos D.P."/>
            <person name="Kaster A.-K."/>
            <person name="Ovreas L."/>
            <person name="Rohde M."/>
            <person name="Galperin M.Y."/>
            <person name="Jogler C."/>
        </authorList>
    </citation>
    <scope>NUCLEOTIDE SEQUENCE [LARGE SCALE GENOMIC DNA]</scope>
    <source>
        <strain evidence="5 6">Spa11</strain>
    </source>
</reference>
<dbReference type="InterPro" id="IPR013325">
    <property type="entry name" value="RNA_pol_sigma_r2"/>
</dbReference>
<dbReference type="InterPro" id="IPR037401">
    <property type="entry name" value="SnoaL-like"/>
</dbReference>
<dbReference type="Gene3D" id="1.10.1740.10">
    <property type="match status" value="1"/>
</dbReference>
<evidence type="ECO:0000259" key="2">
    <source>
        <dbReference type="Pfam" id="PF04542"/>
    </source>
</evidence>
<dbReference type="Pfam" id="PF12680">
    <property type="entry name" value="SnoaL_2"/>
    <property type="match status" value="1"/>
</dbReference>
<sequence>MSDALQELRPRLMSVAYRMLGSVVDAEDAVQDAFLRLHNTAEVASPEGFLVRATTHRCIDQLRAAKRRQTYIGPWVPEPIDTSTGGRSQALEESLSLGFLLMLERLSPTERAAFVLRTVFDYEYAEIADVLGKSEANARQIVSRAKTRLGDAAPRFRPDPKEAEGLTERFMAACRSGDVKLVEQLLAPDVEIHSDGGGKVTAARVVIQGAERAAKFLAGVFHKKQPNLEMRSTMVNGEPGVVFLQEGAVAIVLSLRIEQCVKAIYITVNPDKLTRWSLVQID</sequence>
<evidence type="ECO:0000313" key="6">
    <source>
        <dbReference type="Proteomes" id="UP000316426"/>
    </source>
</evidence>
<dbReference type="Proteomes" id="UP000316426">
    <property type="component" value="Chromosome"/>
</dbReference>
<dbReference type="GO" id="GO:0006352">
    <property type="term" value="P:DNA-templated transcription initiation"/>
    <property type="evidence" value="ECO:0007669"/>
    <property type="project" value="InterPro"/>
</dbReference>
<dbReference type="Gene3D" id="1.10.10.10">
    <property type="entry name" value="Winged helix-like DNA-binding domain superfamily/Winged helix DNA-binding domain"/>
    <property type="match status" value="1"/>
</dbReference>
<feature type="domain" description="SnoaL-like" evidence="4">
    <location>
        <begin position="168"/>
        <end position="242"/>
    </location>
</feature>
<dbReference type="SUPFAM" id="SSF88946">
    <property type="entry name" value="Sigma2 domain of RNA polymerase sigma factors"/>
    <property type="match status" value="1"/>
</dbReference>
<comment type="subunit">
    <text evidence="1">Interacts transiently with the RNA polymerase catalytic core formed by RpoA, RpoB, RpoC and RpoZ (2 alpha, 1 beta, 1 beta' and 1 omega subunit) to form the RNA polymerase holoenzyme that can initiate transcription.</text>
</comment>
<dbReference type="InterPro" id="IPR032710">
    <property type="entry name" value="NTF2-like_dom_sf"/>
</dbReference>
<dbReference type="InterPro" id="IPR036388">
    <property type="entry name" value="WH-like_DNA-bd_sf"/>
</dbReference>
<dbReference type="InterPro" id="IPR052704">
    <property type="entry name" value="ECF_Sigma-70_Domain"/>
</dbReference>
<name>A0A518K3D3_9BACT</name>
<gene>
    <name evidence="5" type="primary">sigJ</name>
    <name evidence="5" type="ORF">Spa11_04880</name>
</gene>
<dbReference type="GO" id="GO:0016987">
    <property type="term" value="F:sigma factor activity"/>
    <property type="evidence" value="ECO:0007669"/>
    <property type="project" value="InterPro"/>
</dbReference>
<evidence type="ECO:0000256" key="1">
    <source>
        <dbReference type="ARBA" id="ARBA00011344"/>
    </source>
</evidence>
<dbReference type="InterPro" id="IPR007627">
    <property type="entry name" value="RNA_pol_sigma70_r2"/>
</dbReference>
<evidence type="ECO:0000313" key="5">
    <source>
        <dbReference type="EMBL" id="QDV72314.1"/>
    </source>
</evidence>
<dbReference type="InterPro" id="IPR013324">
    <property type="entry name" value="RNA_pol_sigma_r3/r4-like"/>
</dbReference>
<feature type="domain" description="RNA polymerase sigma factor 70 region 4 type 2" evidence="3">
    <location>
        <begin position="99"/>
        <end position="149"/>
    </location>
</feature>
<dbReference type="Pfam" id="PF04542">
    <property type="entry name" value="Sigma70_r2"/>
    <property type="match status" value="1"/>
</dbReference>
<dbReference type="NCBIfam" id="TIGR02937">
    <property type="entry name" value="sigma70-ECF"/>
    <property type="match status" value="1"/>
</dbReference>
<dbReference type="SUPFAM" id="SSF88659">
    <property type="entry name" value="Sigma3 and sigma4 domains of RNA polymerase sigma factors"/>
    <property type="match status" value="1"/>
</dbReference>